<dbReference type="InterPro" id="IPR036388">
    <property type="entry name" value="WH-like_DNA-bd_sf"/>
</dbReference>
<dbReference type="PANTHER" id="PTHR43537">
    <property type="entry name" value="TRANSCRIPTIONAL REGULATOR, GNTR FAMILY"/>
    <property type="match status" value="1"/>
</dbReference>
<feature type="domain" description="HTH gntR-type" evidence="4">
    <location>
        <begin position="19"/>
        <end position="86"/>
    </location>
</feature>
<evidence type="ECO:0000313" key="5">
    <source>
        <dbReference type="EMBL" id="RAI41463.1"/>
    </source>
</evidence>
<dbReference type="CDD" id="cd07377">
    <property type="entry name" value="WHTH_GntR"/>
    <property type="match status" value="1"/>
</dbReference>
<comment type="caution">
    <text evidence="5">The sequence shown here is derived from an EMBL/GenBank/DDBJ whole genome shotgun (WGS) entry which is preliminary data.</text>
</comment>
<dbReference type="SUPFAM" id="SSF46785">
    <property type="entry name" value="Winged helix' DNA-binding domain"/>
    <property type="match status" value="1"/>
</dbReference>
<dbReference type="Pfam" id="PF00392">
    <property type="entry name" value="GntR"/>
    <property type="match status" value="1"/>
</dbReference>
<keyword evidence="6" id="KW-1185">Reference proteome</keyword>
<keyword evidence="2" id="KW-0238">DNA-binding</keyword>
<dbReference type="Gene3D" id="1.20.120.530">
    <property type="entry name" value="GntR ligand-binding domain-like"/>
    <property type="match status" value="1"/>
</dbReference>
<proteinExistence type="predicted"/>
<dbReference type="GO" id="GO:0003677">
    <property type="term" value="F:DNA binding"/>
    <property type="evidence" value="ECO:0007669"/>
    <property type="project" value="UniProtKB-KW"/>
</dbReference>
<dbReference type="InterPro" id="IPR000524">
    <property type="entry name" value="Tscrpt_reg_HTH_GntR"/>
</dbReference>
<evidence type="ECO:0000313" key="6">
    <source>
        <dbReference type="Proteomes" id="UP000249130"/>
    </source>
</evidence>
<dbReference type="GO" id="GO:0003700">
    <property type="term" value="F:DNA-binding transcription factor activity"/>
    <property type="evidence" value="ECO:0007669"/>
    <property type="project" value="InterPro"/>
</dbReference>
<evidence type="ECO:0000259" key="4">
    <source>
        <dbReference type="PROSITE" id="PS50949"/>
    </source>
</evidence>
<accession>A0A327KUS0</accession>
<dbReference type="PROSITE" id="PS50949">
    <property type="entry name" value="HTH_GNTR"/>
    <property type="match status" value="1"/>
</dbReference>
<dbReference type="Gene3D" id="1.10.10.10">
    <property type="entry name" value="Winged helix-like DNA-binding domain superfamily/Winged helix DNA-binding domain"/>
    <property type="match status" value="1"/>
</dbReference>
<dbReference type="SMART" id="SM00895">
    <property type="entry name" value="FCD"/>
    <property type="match status" value="1"/>
</dbReference>
<dbReference type="InterPro" id="IPR011711">
    <property type="entry name" value="GntR_C"/>
</dbReference>
<evidence type="ECO:0000256" key="3">
    <source>
        <dbReference type="ARBA" id="ARBA00023163"/>
    </source>
</evidence>
<dbReference type="RefSeq" id="WP_111421077.1">
    <property type="nucleotide sequence ID" value="NZ_NPEX01000188.1"/>
</dbReference>
<gene>
    <name evidence="5" type="ORF">CH341_21635</name>
</gene>
<sequence>MATHQIDLKPRLDLRISPKTVQQQAVEKLREAILAGLFKPGDRLVEGELCAMLGISRPSVREALRSLEAERLIAMAPNRGFFVPTMSWPEIEEIYKVRALLEGEAAALFTAQATRARLAAMRAALDDFKAAVAADDLIAQLASTGRFYEPVLSGCGNRIIQEILQGLMARITFLRSRSMSRKGRARLSLREMTKIFDAVRSGDAEAARGAAREHVEQACAAAKIVYDDAA</sequence>
<dbReference type="SMART" id="SM00345">
    <property type="entry name" value="HTH_GNTR"/>
    <property type="match status" value="1"/>
</dbReference>
<dbReference type="SUPFAM" id="SSF48008">
    <property type="entry name" value="GntR ligand-binding domain-like"/>
    <property type="match status" value="1"/>
</dbReference>
<dbReference type="AlphaFoldDB" id="A0A327KUS0"/>
<dbReference type="InterPro" id="IPR036390">
    <property type="entry name" value="WH_DNA-bd_sf"/>
</dbReference>
<dbReference type="EMBL" id="NPEX01000188">
    <property type="protein sequence ID" value="RAI41463.1"/>
    <property type="molecule type" value="Genomic_DNA"/>
</dbReference>
<dbReference type="InterPro" id="IPR008920">
    <property type="entry name" value="TF_FadR/GntR_C"/>
</dbReference>
<dbReference type="Proteomes" id="UP000249130">
    <property type="component" value="Unassembled WGS sequence"/>
</dbReference>
<protein>
    <submittedName>
        <fullName evidence="5">GntR family transcriptional regulator</fullName>
    </submittedName>
</protein>
<dbReference type="Pfam" id="PF07729">
    <property type="entry name" value="FCD"/>
    <property type="match status" value="1"/>
</dbReference>
<keyword evidence="3" id="KW-0804">Transcription</keyword>
<keyword evidence="1" id="KW-0805">Transcription regulation</keyword>
<evidence type="ECO:0000256" key="1">
    <source>
        <dbReference type="ARBA" id="ARBA00023015"/>
    </source>
</evidence>
<name>A0A327KUS0_9BRAD</name>
<evidence type="ECO:0000256" key="2">
    <source>
        <dbReference type="ARBA" id="ARBA00023125"/>
    </source>
</evidence>
<dbReference type="PANTHER" id="PTHR43537:SF24">
    <property type="entry name" value="GLUCONATE OPERON TRANSCRIPTIONAL REPRESSOR"/>
    <property type="match status" value="1"/>
</dbReference>
<reference evidence="5 6" key="1">
    <citation type="submission" date="2017-07" db="EMBL/GenBank/DDBJ databases">
        <title>Draft Genome Sequences of Select Purple Nonsulfur Bacteria.</title>
        <authorList>
            <person name="Lasarre B."/>
            <person name="Mckinlay J.B."/>
        </authorList>
    </citation>
    <scope>NUCLEOTIDE SEQUENCE [LARGE SCALE GENOMIC DNA]</scope>
    <source>
        <strain evidence="5 6">DSM 5909</strain>
    </source>
</reference>
<dbReference type="OrthoDB" id="7945678at2"/>
<organism evidence="5 6">
    <name type="scientific">Rhodoplanes roseus</name>
    <dbReference type="NCBI Taxonomy" id="29409"/>
    <lineage>
        <taxon>Bacteria</taxon>
        <taxon>Pseudomonadati</taxon>
        <taxon>Pseudomonadota</taxon>
        <taxon>Alphaproteobacteria</taxon>
        <taxon>Hyphomicrobiales</taxon>
        <taxon>Nitrobacteraceae</taxon>
        <taxon>Rhodoplanes</taxon>
    </lineage>
</organism>